<gene>
    <name evidence="3" type="ORF">AVDCRST_MAG72-1698</name>
</gene>
<dbReference type="GO" id="GO:0005524">
    <property type="term" value="F:ATP binding"/>
    <property type="evidence" value="ECO:0007669"/>
    <property type="project" value="InterPro"/>
</dbReference>
<dbReference type="PANTHER" id="PTHR10803:SF26">
    <property type="entry name" value="ANION TRANSPORTER ATPASE-RELATED"/>
    <property type="match status" value="1"/>
</dbReference>
<dbReference type="GO" id="GO:0016887">
    <property type="term" value="F:ATP hydrolysis activity"/>
    <property type="evidence" value="ECO:0007669"/>
    <property type="project" value="InterPro"/>
</dbReference>
<dbReference type="InterPro" id="IPR025723">
    <property type="entry name" value="ArsA/GET3_ATPase-like"/>
</dbReference>
<evidence type="ECO:0000313" key="3">
    <source>
        <dbReference type="EMBL" id="CAA9354655.1"/>
    </source>
</evidence>
<feature type="compositionally biased region" description="Low complexity" evidence="1">
    <location>
        <begin position="100"/>
        <end position="109"/>
    </location>
</feature>
<name>A0A6J4MD06_9ACTN</name>
<feature type="compositionally biased region" description="Basic and acidic residues" evidence="1">
    <location>
        <begin position="110"/>
        <end position="121"/>
    </location>
</feature>
<reference evidence="3" key="1">
    <citation type="submission" date="2020-02" db="EMBL/GenBank/DDBJ databases">
        <authorList>
            <person name="Meier V. D."/>
        </authorList>
    </citation>
    <scope>NUCLEOTIDE SEQUENCE</scope>
    <source>
        <strain evidence="3">AVDCRST_MAG72</strain>
    </source>
</reference>
<feature type="region of interest" description="Disordered" evidence="1">
    <location>
        <begin position="92"/>
        <end position="121"/>
    </location>
</feature>
<dbReference type="InterPro" id="IPR016300">
    <property type="entry name" value="ATPase_ArsA/GET3"/>
</dbReference>
<evidence type="ECO:0000256" key="1">
    <source>
        <dbReference type="SAM" id="MobiDB-lite"/>
    </source>
</evidence>
<dbReference type="Pfam" id="PF02374">
    <property type="entry name" value="ArsA_ATPase"/>
    <property type="match status" value="2"/>
</dbReference>
<dbReference type="AlphaFoldDB" id="A0A6J4MD06"/>
<dbReference type="SUPFAM" id="SSF52540">
    <property type="entry name" value="P-loop containing nucleoside triphosphate hydrolases"/>
    <property type="match status" value="1"/>
</dbReference>
<organism evidence="3">
    <name type="scientific">uncultured Nocardioidaceae bacterium</name>
    <dbReference type="NCBI Taxonomy" id="253824"/>
    <lineage>
        <taxon>Bacteria</taxon>
        <taxon>Bacillati</taxon>
        <taxon>Actinomycetota</taxon>
        <taxon>Actinomycetes</taxon>
        <taxon>Propionibacteriales</taxon>
        <taxon>Nocardioidaceae</taxon>
        <taxon>environmental samples</taxon>
    </lineage>
</organism>
<dbReference type="InterPro" id="IPR027417">
    <property type="entry name" value="P-loop_NTPase"/>
</dbReference>
<feature type="region of interest" description="Disordered" evidence="1">
    <location>
        <begin position="1"/>
        <end position="26"/>
    </location>
</feature>
<keyword evidence="3" id="KW-0378">Hydrolase</keyword>
<evidence type="ECO:0000259" key="2">
    <source>
        <dbReference type="Pfam" id="PF02374"/>
    </source>
</evidence>
<dbReference type="PANTHER" id="PTHR10803">
    <property type="entry name" value="ARSENICAL PUMP-DRIVING ATPASE ARSENITE-TRANSLOCATING ATPASE"/>
    <property type="match status" value="1"/>
</dbReference>
<dbReference type="EMBL" id="CADCUJ010000075">
    <property type="protein sequence ID" value="CAA9354655.1"/>
    <property type="molecule type" value="Genomic_DNA"/>
</dbReference>
<sequence>MSARSGGRFGPLVAKQGPNPELDVDGLLDDPATRIIVCCGSGGVGKTTTSAALALRAAERGRKAVVLTIDPARRLAQSMGIEALDNIPRPVPGLRWQSSAGTTGRTTGRTGKDKGKAAEDVGDADEPRLDAMMLDMKRTFDEVVESQASPEKAAQILANPFYQALSSSFAGTQEYMAMEKLGQLRHEALETGQWDLIVVDTPPSRSALDFLDAPERLSSFLDGRFIRLMLAPARGPARLMTAGFGAVTNTLAKIVGAQMLRDVQTFIAAFDTLFGGFRQRAERTFELLQADETAFLVVAAPEPDALREAAYFVERLEEENMPLAGLIVNRASRPPAGNLSGDRAMAAAERLEELDERDDASEVTAGLLRLHADRVRIVGRETHLRQRFAATHPEVPTAVMPALSTDVHDLEGLRVVGGLLAG</sequence>
<feature type="domain" description="ArsA/GET3 Anion-transporting ATPase-like" evidence="2">
    <location>
        <begin position="33"/>
        <end position="83"/>
    </location>
</feature>
<dbReference type="EC" id="3.6.3.16" evidence="3"/>
<protein>
    <submittedName>
        <fullName evidence="3">Arsenical pump-driving ATPase TEMP</fullName>
        <ecNumber evidence="3">3.6.3.16</ecNumber>
    </submittedName>
</protein>
<accession>A0A6J4MD06</accession>
<proteinExistence type="predicted"/>
<feature type="domain" description="ArsA/GET3 Anion-transporting ATPase-like" evidence="2">
    <location>
        <begin position="131"/>
        <end position="330"/>
    </location>
</feature>
<dbReference type="Gene3D" id="3.40.50.300">
    <property type="entry name" value="P-loop containing nucleotide triphosphate hydrolases"/>
    <property type="match status" value="1"/>
</dbReference>